<keyword evidence="5" id="KW-1185">Reference proteome</keyword>
<dbReference type="PANTHER" id="PTHR30061">
    <property type="entry name" value="MALTOSE-BINDING PERIPLASMIC PROTEIN"/>
    <property type="match status" value="1"/>
</dbReference>
<dbReference type="SUPFAM" id="SSF53850">
    <property type="entry name" value="Periplasmic binding protein-like II"/>
    <property type="match status" value="1"/>
</dbReference>
<dbReference type="Gene3D" id="3.40.190.10">
    <property type="entry name" value="Periplasmic binding protein-like II"/>
    <property type="match status" value="2"/>
</dbReference>
<organism evidence="4 5">
    <name type="scientific">Phytohabitans aurantiacus</name>
    <dbReference type="NCBI Taxonomy" id="3016789"/>
    <lineage>
        <taxon>Bacteria</taxon>
        <taxon>Bacillati</taxon>
        <taxon>Actinomycetota</taxon>
        <taxon>Actinomycetes</taxon>
        <taxon>Micromonosporales</taxon>
        <taxon>Micromonosporaceae</taxon>
    </lineage>
</organism>
<evidence type="ECO:0000313" key="4">
    <source>
        <dbReference type="EMBL" id="GLH95732.1"/>
    </source>
</evidence>
<protein>
    <submittedName>
        <fullName evidence="4">Sugar ABC transporter substrate-binding protein</fullName>
    </submittedName>
</protein>
<dbReference type="Proteomes" id="UP001144280">
    <property type="component" value="Unassembled WGS sequence"/>
</dbReference>
<name>A0ABQ5QN97_9ACTN</name>
<keyword evidence="2" id="KW-0813">Transport</keyword>
<dbReference type="InterPro" id="IPR006059">
    <property type="entry name" value="SBP"/>
</dbReference>
<dbReference type="RefSeq" id="WP_281892780.1">
    <property type="nucleotide sequence ID" value="NZ_BSDI01000004.1"/>
</dbReference>
<proteinExistence type="inferred from homology"/>
<comment type="similarity">
    <text evidence="1">Belongs to the bacterial solute-binding protein 1 family.</text>
</comment>
<sequence length="420" mass="44232">MRTWARPTAVLAVVAAVALSGCGRDSGDNGTDDAAQPISEGKASGEITVWAMGTEGEKLAAFAADFMKENPDATVKVTPIPWDGAHDKIATAIAGGQTPDLSLIGTTWMGEFARTGGLDQLPTDLVKEGDFFPGAWDTAVVDGKAYGVPWYVETRLFYVNKDVAAKAGVTAPPKTWEELTAAISAFKQKGGATWGVSLQPGGTGSWQTVMPFVWQNGGEVTNADAFSFDSPQVSDALGYYESFFDAGLAPKDLPQGQLEPDFVKGSIGAFISGPWHIGILEGQGGAGKYDVWHMPSRKAATSFVGGGDLAVFKDAKNRDGAWKFVSWLSQPQTQVKWYQATSDLPAVKAGWDDPALTGDPMLAAFGDQLSDAKSPPAIGTWDQVAAAFDAEIERLVKTDETAADAAKAIQQKAATIGTGI</sequence>
<evidence type="ECO:0000313" key="5">
    <source>
        <dbReference type="Proteomes" id="UP001144280"/>
    </source>
</evidence>
<dbReference type="EMBL" id="BSDI01000004">
    <property type="protein sequence ID" value="GLH95732.1"/>
    <property type="molecule type" value="Genomic_DNA"/>
</dbReference>
<keyword evidence="3" id="KW-0732">Signal</keyword>
<evidence type="ECO:0000256" key="2">
    <source>
        <dbReference type="ARBA" id="ARBA00022448"/>
    </source>
</evidence>
<dbReference type="CDD" id="cd14747">
    <property type="entry name" value="PBP2_MalE"/>
    <property type="match status" value="1"/>
</dbReference>
<reference evidence="4" key="1">
    <citation type="submission" date="2022-12" db="EMBL/GenBank/DDBJ databases">
        <title>New Phytohabitans aurantiacus sp. RD004123 nov., an actinomycete isolated from soil.</title>
        <authorList>
            <person name="Triningsih D.W."/>
            <person name="Harunari E."/>
            <person name="Igarashi Y."/>
        </authorList>
    </citation>
    <scope>NUCLEOTIDE SEQUENCE</scope>
    <source>
        <strain evidence="4">RD004123</strain>
    </source>
</reference>
<accession>A0ABQ5QN97</accession>
<evidence type="ECO:0000256" key="3">
    <source>
        <dbReference type="ARBA" id="ARBA00022729"/>
    </source>
</evidence>
<dbReference type="PANTHER" id="PTHR30061:SF50">
    <property type="entry name" value="MALTOSE_MALTODEXTRIN-BINDING PERIPLASMIC PROTEIN"/>
    <property type="match status" value="1"/>
</dbReference>
<evidence type="ECO:0000256" key="1">
    <source>
        <dbReference type="ARBA" id="ARBA00008520"/>
    </source>
</evidence>
<dbReference type="Pfam" id="PF01547">
    <property type="entry name" value="SBP_bac_1"/>
    <property type="match status" value="1"/>
</dbReference>
<comment type="caution">
    <text evidence="4">The sequence shown here is derived from an EMBL/GenBank/DDBJ whole genome shotgun (WGS) entry which is preliminary data.</text>
</comment>
<dbReference type="PROSITE" id="PS51257">
    <property type="entry name" value="PROKAR_LIPOPROTEIN"/>
    <property type="match status" value="1"/>
</dbReference>
<gene>
    <name evidence="4" type="primary">lacE</name>
    <name evidence="4" type="ORF">Pa4123_10040</name>
</gene>